<dbReference type="HOGENOM" id="CLU_056887_4_1_9"/>
<dbReference type="GO" id="GO:0006777">
    <property type="term" value="P:Mo-molybdopterin cofactor biosynthetic process"/>
    <property type="evidence" value="ECO:0007669"/>
    <property type="project" value="UniProtKB-UniRule"/>
</dbReference>
<comment type="function">
    <text evidence="3">Required for formate dehydrogenase (FDH) activity. Acts as a sulfur carrier protein that transfers sulfur from IscS to the molybdenum cofactor prior to its insertion into FDH.</text>
</comment>
<dbReference type="GO" id="GO:0097163">
    <property type="term" value="F:sulfur carrier activity"/>
    <property type="evidence" value="ECO:0007669"/>
    <property type="project" value="UniProtKB-UniRule"/>
</dbReference>
<dbReference type="SUPFAM" id="SSF53927">
    <property type="entry name" value="Cytidine deaminase-like"/>
    <property type="match status" value="1"/>
</dbReference>
<dbReference type="InterPro" id="IPR003786">
    <property type="entry name" value="FdhD"/>
</dbReference>
<comment type="subcellular location">
    <subcellularLocation>
        <location evidence="3">Cytoplasm</location>
    </subcellularLocation>
</comment>
<dbReference type="GO" id="GO:0005737">
    <property type="term" value="C:cytoplasm"/>
    <property type="evidence" value="ECO:0007669"/>
    <property type="project" value="UniProtKB-SubCell"/>
</dbReference>
<keyword evidence="1 3" id="KW-0963">Cytoplasm</keyword>
<dbReference type="Proteomes" id="UP000000486">
    <property type="component" value="Chromosome"/>
</dbReference>
<dbReference type="InterPro" id="IPR016193">
    <property type="entry name" value="Cytidine_deaminase-like"/>
</dbReference>
<dbReference type="HAMAP" id="MF_00187">
    <property type="entry name" value="FdhD"/>
    <property type="match status" value="1"/>
</dbReference>
<accession>A0A0E0V069</accession>
<organism evidence="4 5">
    <name type="scientific">Listeria monocytogenes serotype 4a (strain M7)</name>
    <dbReference type="NCBI Taxonomy" id="1030009"/>
    <lineage>
        <taxon>Bacteria</taxon>
        <taxon>Bacillati</taxon>
        <taxon>Bacillota</taxon>
        <taxon>Bacilli</taxon>
        <taxon>Bacillales</taxon>
        <taxon>Listeriaceae</taxon>
        <taxon>Listeria</taxon>
    </lineage>
</organism>
<proteinExistence type="inferred from homology"/>
<name>A0A0E0V069_LISMM</name>
<dbReference type="PIRSF" id="PIRSF015626">
    <property type="entry name" value="FdhD"/>
    <property type="match status" value="1"/>
</dbReference>
<evidence type="ECO:0000313" key="5">
    <source>
        <dbReference type="Proteomes" id="UP000000486"/>
    </source>
</evidence>
<evidence type="ECO:0000256" key="1">
    <source>
        <dbReference type="ARBA" id="ARBA00022490"/>
    </source>
</evidence>
<dbReference type="KEGG" id="lmq:LMM7_2630"/>
<evidence type="ECO:0000256" key="2">
    <source>
        <dbReference type="ARBA" id="ARBA00023150"/>
    </source>
</evidence>
<protein>
    <recommendedName>
        <fullName evidence="3">Sulfur carrier protein FdhD</fullName>
    </recommendedName>
</protein>
<comment type="similarity">
    <text evidence="3">Belongs to the FdhD family.</text>
</comment>
<dbReference type="PANTHER" id="PTHR30592">
    <property type="entry name" value="FORMATE DEHYDROGENASE"/>
    <property type="match status" value="1"/>
</dbReference>
<dbReference type="RefSeq" id="WP_012580715.1">
    <property type="nucleotide sequence ID" value="NC_017537.1"/>
</dbReference>
<evidence type="ECO:0000256" key="3">
    <source>
        <dbReference type="HAMAP-Rule" id="MF_00187"/>
    </source>
</evidence>
<evidence type="ECO:0000313" key="4">
    <source>
        <dbReference type="EMBL" id="AEH93635.1"/>
    </source>
</evidence>
<dbReference type="PANTHER" id="PTHR30592:SF1">
    <property type="entry name" value="SULFUR CARRIER PROTEIN FDHD"/>
    <property type="match status" value="1"/>
</dbReference>
<keyword evidence="2 3" id="KW-0501">Molybdenum cofactor biosynthesis</keyword>
<dbReference type="Gene3D" id="3.40.140.10">
    <property type="entry name" value="Cytidine Deaminase, domain 2"/>
    <property type="match status" value="1"/>
</dbReference>
<dbReference type="PATRIC" id="fig|1030009.3.peg.2620"/>
<dbReference type="NCBIfam" id="TIGR00129">
    <property type="entry name" value="fdhD_narQ"/>
    <property type="match status" value="1"/>
</dbReference>
<reference evidence="4 5" key="1">
    <citation type="journal article" date="2011" name="J. Bacteriol.">
        <title>Genome sequence of the nonpathogenic Listeria monocytogenes serovar 4a strain M7.</title>
        <authorList>
            <person name="Chen J."/>
            <person name="Xia Y."/>
            <person name="Cheng C."/>
            <person name="Fang C."/>
            <person name="Shan Y."/>
            <person name="Jin G."/>
            <person name="Fang W."/>
        </authorList>
    </citation>
    <scope>NUCLEOTIDE SEQUENCE [LARGE SCALE GENOMIC DNA]</scope>
    <source>
        <strain evidence="4 5">M7</strain>
    </source>
</reference>
<feature type="active site" description="Cysteine persulfide intermediate" evidence="3">
    <location>
        <position position="104"/>
    </location>
</feature>
<gene>
    <name evidence="3 4" type="primary">fdhD</name>
    <name evidence="4" type="ordered locus">LMM7_2630</name>
</gene>
<dbReference type="Gene3D" id="3.10.20.10">
    <property type="match status" value="1"/>
</dbReference>
<dbReference type="EMBL" id="CP002816">
    <property type="protein sequence ID" value="AEH93635.1"/>
    <property type="molecule type" value="Genomic_DNA"/>
</dbReference>
<feature type="binding site" evidence="3">
    <location>
        <begin position="245"/>
        <end position="250"/>
    </location>
    <ligand>
        <name>Mo-bis(molybdopterin guanine dinucleotide)</name>
        <dbReference type="ChEBI" id="CHEBI:60539"/>
    </ligand>
</feature>
<dbReference type="GO" id="GO:0016783">
    <property type="term" value="F:sulfurtransferase activity"/>
    <property type="evidence" value="ECO:0007669"/>
    <property type="project" value="InterPro"/>
</dbReference>
<dbReference type="AlphaFoldDB" id="A0A0E0V069"/>
<sequence>MDIVSHQKIRRFEAGTFQEIESSVATEYPLTIYVNDQELVTIVCTPEYLEDLVVGFLTSEGIIRGPGDIDSVDIIEATGHAKVSANFVNKFNAKYRGKRYITSCCGKSRENFYFQSDASLVNVKQNGSLQLTTNTIFRLMEKFEQNSATFHQTGGVHNAALCSSAEIIYSRMDIGRHNALDKIYGRALQDGTATENKAIIFSGRISSEILVKTAKLGCGIILSRSAPTELAINMAEELNITTVGFIRGDRLNVYSGFERIT</sequence>
<dbReference type="Pfam" id="PF02634">
    <property type="entry name" value="FdhD-NarQ"/>
    <property type="match status" value="1"/>
</dbReference>